<comment type="caution">
    <text evidence="12">The sequence shown here is derived from an EMBL/GenBank/DDBJ whole genome shotgun (WGS) entry which is preliminary data.</text>
</comment>
<dbReference type="InterPro" id="IPR018078">
    <property type="entry name" value="DNA-binding_RecF_CS"/>
</dbReference>
<dbReference type="RefSeq" id="WP_114277738.1">
    <property type="nucleotide sequence ID" value="NZ_QPJY01000001.1"/>
</dbReference>
<dbReference type="AlphaFoldDB" id="A0A369CLU3"/>
<keyword evidence="4 9" id="KW-0963">Cytoplasm</keyword>
<dbReference type="GO" id="GO:0009432">
    <property type="term" value="P:SOS response"/>
    <property type="evidence" value="ECO:0007669"/>
    <property type="project" value="UniProtKB-UniRule"/>
</dbReference>
<keyword evidence="7 9" id="KW-0067">ATP-binding</keyword>
<evidence type="ECO:0000256" key="8">
    <source>
        <dbReference type="ARBA" id="ARBA00023125"/>
    </source>
</evidence>
<dbReference type="GO" id="GO:0005524">
    <property type="term" value="F:ATP binding"/>
    <property type="evidence" value="ECO:0007669"/>
    <property type="project" value="UniProtKB-UniRule"/>
</dbReference>
<organism evidence="12 13">
    <name type="scientific">Thioalbus denitrificans</name>
    <dbReference type="NCBI Taxonomy" id="547122"/>
    <lineage>
        <taxon>Bacteria</taxon>
        <taxon>Pseudomonadati</taxon>
        <taxon>Pseudomonadota</taxon>
        <taxon>Gammaproteobacteria</taxon>
        <taxon>Chromatiales</taxon>
        <taxon>Ectothiorhodospiraceae</taxon>
        <taxon>Thioalbus</taxon>
    </lineage>
</organism>
<dbReference type="PROSITE" id="PS00618">
    <property type="entry name" value="RECF_2"/>
    <property type="match status" value="1"/>
</dbReference>
<evidence type="ECO:0000256" key="4">
    <source>
        <dbReference type="ARBA" id="ARBA00022490"/>
    </source>
</evidence>
<feature type="domain" description="AAA+ ATPase" evidence="11">
    <location>
        <begin position="22"/>
        <end position="360"/>
    </location>
</feature>
<dbReference type="SMART" id="SM00382">
    <property type="entry name" value="AAA"/>
    <property type="match status" value="1"/>
</dbReference>
<dbReference type="InterPro" id="IPR001238">
    <property type="entry name" value="DNA-binding_RecF"/>
</dbReference>
<sequence length="363" mass="41494">MSLQKLVIDNFRNLEHVRLEPALHLNLVTGANASGKTSLLEAIHYLAMARSFRTNKPSSIIRYGATSLQVVATVHRETTDTTTHIGIERQRSGDLTLRVGGQDARSRAEIIEWLPIQIIAAGVPALLEGGPNERRRFNDWGVFHVEHRFMETWRHYRKALQQRNRALREGLSEQLITAWDDELLRYGKQLIQMKSDYIQSLLPFAEPYLATEAHDFGPIEIEFRPGHPRGQELEEALTQSLNWDREHGYTHYGPHRSDLVIKSDSKPAVEILSRGQQKHLNSALKLAQVHHLRVTTGKHCIVLLDDITAELDQAHTASLLQDLLQLQTQLFVTSLDESIMDHVPRDVDRRLFHVEHGRFEAVI</sequence>
<evidence type="ECO:0000256" key="10">
    <source>
        <dbReference type="RuleBase" id="RU000578"/>
    </source>
</evidence>
<accession>A0A369CLU3</accession>
<evidence type="ECO:0000259" key="11">
    <source>
        <dbReference type="SMART" id="SM00382"/>
    </source>
</evidence>
<keyword evidence="6 9" id="KW-0547">Nucleotide-binding</keyword>
<dbReference type="GO" id="GO:0006260">
    <property type="term" value="P:DNA replication"/>
    <property type="evidence" value="ECO:0007669"/>
    <property type="project" value="UniProtKB-UniRule"/>
</dbReference>
<evidence type="ECO:0000256" key="2">
    <source>
        <dbReference type="ARBA" id="ARBA00008016"/>
    </source>
</evidence>
<dbReference type="SUPFAM" id="SSF52540">
    <property type="entry name" value="P-loop containing nucleoside triphosphate hydrolases"/>
    <property type="match status" value="1"/>
</dbReference>
<dbReference type="Gene3D" id="3.40.50.300">
    <property type="entry name" value="P-loop containing nucleotide triphosphate hydrolases"/>
    <property type="match status" value="1"/>
</dbReference>
<proteinExistence type="inferred from homology"/>
<keyword evidence="9 10" id="KW-0234">DNA repair</keyword>
<dbReference type="Pfam" id="PF02463">
    <property type="entry name" value="SMC_N"/>
    <property type="match status" value="1"/>
</dbReference>
<evidence type="ECO:0000256" key="9">
    <source>
        <dbReference type="HAMAP-Rule" id="MF_00365"/>
    </source>
</evidence>
<keyword evidence="9 10" id="KW-0227">DNA damage</keyword>
<comment type="similarity">
    <text evidence="2 9 10">Belongs to the RecF family.</text>
</comment>
<dbReference type="PANTHER" id="PTHR32182:SF0">
    <property type="entry name" value="DNA REPLICATION AND REPAIR PROTEIN RECF"/>
    <property type="match status" value="1"/>
</dbReference>
<evidence type="ECO:0000313" key="13">
    <source>
        <dbReference type="Proteomes" id="UP000252707"/>
    </source>
</evidence>
<dbReference type="InterPro" id="IPR003593">
    <property type="entry name" value="AAA+_ATPase"/>
</dbReference>
<evidence type="ECO:0000313" key="12">
    <source>
        <dbReference type="EMBL" id="RCX32834.1"/>
    </source>
</evidence>
<dbReference type="PANTHER" id="PTHR32182">
    <property type="entry name" value="DNA REPLICATION AND REPAIR PROTEIN RECF"/>
    <property type="match status" value="1"/>
</dbReference>
<comment type="function">
    <text evidence="9 10">The RecF protein is involved in DNA metabolism; it is required for DNA replication and normal SOS inducibility. RecF binds preferentially to single-stranded, linear DNA. It also seems to bind ATP.</text>
</comment>
<gene>
    <name evidence="9" type="primary">recF</name>
    <name evidence="12" type="ORF">DFQ59_101132</name>
</gene>
<dbReference type="Gene3D" id="1.20.1050.90">
    <property type="entry name" value="RecF/RecN/SMC, N-terminal domain"/>
    <property type="match status" value="1"/>
</dbReference>
<dbReference type="GO" id="GO:0005737">
    <property type="term" value="C:cytoplasm"/>
    <property type="evidence" value="ECO:0007669"/>
    <property type="project" value="UniProtKB-SubCell"/>
</dbReference>
<dbReference type="Proteomes" id="UP000252707">
    <property type="component" value="Unassembled WGS sequence"/>
</dbReference>
<feature type="binding site" evidence="9">
    <location>
        <begin position="30"/>
        <end position="37"/>
    </location>
    <ligand>
        <name>ATP</name>
        <dbReference type="ChEBI" id="CHEBI:30616"/>
    </ligand>
</feature>
<dbReference type="NCBIfam" id="TIGR00611">
    <property type="entry name" value="recf"/>
    <property type="match status" value="1"/>
</dbReference>
<evidence type="ECO:0000256" key="5">
    <source>
        <dbReference type="ARBA" id="ARBA00022705"/>
    </source>
</evidence>
<keyword evidence="8 9" id="KW-0238">DNA-binding</keyword>
<dbReference type="InterPro" id="IPR003395">
    <property type="entry name" value="RecF/RecN/SMC_N"/>
</dbReference>
<dbReference type="HAMAP" id="MF_00365">
    <property type="entry name" value="RecF"/>
    <property type="match status" value="1"/>
</dbReference>
<evidence type="ECO:0000256" key="6">
    <source>
        <dbReference type="ARBA" id="ARBA00022741"/>
    </source>
</evidence>
<dbReference type="OrthoDB" id="9803889at2"/>
<evidence type="ECO:0000256" key="7">
    <source>
        <dbReference type="ARBA" id="ARBA00022840"/>
    </source>
</evidence>
<keyword evidence="13" id="KW-1185">Reference proteome</keyword>
<evidence type="ECO:0000256" key="3">
    <source>
        <dbReference type="ARBA" id="ARBA00020170"/>
    </source>
</evidence>
<name>A0A369CLU3_9GAMM</name>
<dbReference type="InterPro" id="IPR042174">
    <property type="entry name" value="RecF_2"/>
</dbReference>
<dbReference type="InterPro" id="IPR027417">
    <property type="entry name" value="P-loop_NTPase"/>
</dbReference>
<keyword evidence="5 9" id="KW-0235">DNA replication</keyword>
<keyword evidence="9 10" id="KW-0742">SOS response</keyword>
<protein>
    <recommendedName>
        <fullName evidence="3 9">DNA replication and repair protein RecF</fullName>
    </recommendedName>
</protein>
<dbReference type="EMBL" id="QPJY01000001">
    <property type="protein sequence ID" value="RCX32834.1"/>
    <property type="molecule type" value="Genomic_DNA"/>
</dbReference>
<reference evidence="12 13" key="1">
    <citation type="submission" date="2018-07" db="EMBL/GenBank/DDBJ databases">
        <title>Genomic Encyclopedia of Type Strains, Phase IV (KMG-IV): sequencing the most valuable type-strain genomes for metagenomic binning, comparative biology and taxonomic classification.</title>
        <authorList>
            <person name="Goeker M."/>
        </authorList>
    </citation>
    <scope>NUCLEOTIDE SEQUENCE [LARGE SCALE GENOMIC DNA]</scope>
    <source>
        <strain evidence="12 13">DSM 26407</strain>
    </source>
</reference>
<comment type="subcellular location">
    <subcellularLocation>
        <location evidence="1 9 10">Cytoplasm</location>
    </subcellularLocation>
</comment>
<evidence type="ECO:0000256" key="1">
    <source>
        <dbReference type="ARBA" id="ARBA00004496"/>
    </source>
</evidence>
<dbReference type="GO" id="GO:0003697">
    <property type="term" value="F:single-stranded DNA binding"/>
    <property type="evidence" value="ECO:0007669"/>
    <property type="project" value="UniProtKB-UniRule"/>
</dbReference>
<dbReference type="GO" id="GO:0006302">
    <property type="term" value="P:double-strand break repair"/>
    <property type="evidence" value="ECO:0007669"/>
    <property type="project" value="TreeGrafter"/>
</dbReference>
<dbReference type="GO" id="GO:0000731">
    <property type="term" value="P:DNA synthesis involved in DNA repair"/>
    <property type="evidence" value="ECO:0007669"/>
    <property type="project" value="TreeGrafter"/>
</dbReference>